<dbReference type="AlphaFoldDB" id="A0AAP0E997"/>
<evidence type="ECO:0000313" key="2">
    <source>
        <dbReference type="EMBL" id="KAK9087725.1"/>
    </source>
</evidence>
<feature type="region of interest" description="Disordered" evidence="1">
    <location>
        <begin position="141"/>
        <end position="176"/>
    </location>
</feature>
<protein>
    <submittedName>
        <fullName evidence="2">Uncharacterized protein</fullName>
    </submittedName>
</protein>
<dbReference type="Proteomes" id="UP001420932">
    <property type="component" value="Unassembled WGS sequence"/>
</dbReference>
<dbReference type="Gene3D" id="3.40.50.300">
    <property type="entry name" value="P-loop containing nucleotide triphosphate hydrolases"/>
    <property type="match status" value="1"/>
</dbReference>
<comment type="caution">
    <text evidence="2">The sequence shown here is derived from an EMBL/GenBank/DDBJ whole genome shotgun (WGS) entry which is preliminary data.</text>
</comment>
<evidence type="ECO:0000256" key="1">
    <source>
        <dbReference type="SAM" id="MobiDB-lite"/>
    </source>
</evidence>
<sequence>MSCLLQQWNGGPPNLYDISGSAHFINKCDNGIVIHRNRDLEIRPLDQVQVCVHKVRNKVVGTIGDAFLSYNRFAILAFYSSFVWDLCRAKLLMVSLQVTILRFMKEGLKCPSHGLLVRTLAEQRRRRLAATRRPWTRWRGCEDDDEQRRGPPGRVTTTTTTTSVASGHRSGSGHSS</sequence>
<proteinExistence type="predicted"/>
<dbReference type="PANTHER" id="PTHR12873:SF0">
    <property type="entry name" value="TWINKLE MTDNA HELICASE"/>
    <property type="match status" value="1"/>
</dbReference>
<dbReference type="GO" id="GO:0043139">
    <property type="term" value="F:5'-3' DNA helicase activity"/>
    <property type="evidence" value="ECO:0007669"/>
    <property type="project" value="InterPro"/>
</dbReference>
<evidence type="ECO:0000313" key="3">
    <source>
        <dbReference type="Proteomes" id="UP001420932"/>
    </source>
</evidence>
<name>A0AAP0E997_9MAGN</name>
<dbReference type="PANTHER" id="PTHR12873">
    <property type="entry name" value="T7-LIKE MITOCHONDRIAL DNA HELICASE"/>
    <property type="match status" value="1"/>
</dbReference>
<dbReference type="InterPro" id="IPR027032">
    <property type="entry name" value="Twinkle-like"/>
</dbReference>
<organism evidence="2 3">
    <name type="scientific">Stephania yunnanensis</name>
    <dbReference type="NCBI Taxonomy" id="152371"/>
    <lineage>
        <taxon>Eukaryota</taxon>
        <taxon>Viridiplantae</taxon>
        <taxon>Streptophyta</taxon>
        <taxon>Embryophyta</taxon>
        <taxon>Tracheophyta</taxon>
        <taxon>Spermatophyta</taxon>
        <taxon>Magnoliopsida</taxon>
        <taxon>Ranunculales</taxon>
        <taxon>Menispermaceae</taxon>
        <taxon>Menispermoideae</taxon>
        <taxon>Cissampelideae</taxon>
        <taxon>Stephania</taxon>
    </lineage>
</organism>
<reference evidence="2 3" key="1">
    <citation type="submission" date="2024-01" db="EMBL/GenBank/DDBJ databases">
        <title>Genome assemblies of Stephania.</title>
        <authorList>
            <person name="Yang L."/>
        </authorList>
    </citation>
    <scope>NUCLEOTIDE SEQUENCE [LARGE SCALE GENOMIC DNA]</scope>
    <source>
        <strain evidence="2">YNDBR</strain>
        <tissue evidence="2">Leaf</tissue>
    </source>
</reference>
<accession>A0AAP0E997</accession>
<dbReference type="InterPro" id="IPR027417">
    <property type="entry name" value="P-loop_NTPase"/>
</dbReference>
<keyword evidence="3" id="KW-1185">Reference proteome</keyword>
<gene>
    <name evidence="2" type="ORF">Syun_030119</name>
</gene>
<feature type="compositionally biased region" description="Low complexity" evidence="1">
    <location>
        <begin position="156"/>
        <end position="176"/>
    </location>
</feature>
<dbReference type="GO" id="GO:0003697">
    <property type="term" value="F:single-stranded DNA binding"/>
    <property type="evidence" value="ECO:0007669"/>
    <property type="project" value="InterPro"/>
</dbReference>
<dbReference type="EMBL" id="JBBNAF010000013">
    <property type="protein sequence ID" value="KAK9087725.1"/>
    <property type="molecule type" value="Genomic_DNA"/>
</dbReference>